<name>A0A6G0T3Y6_APHGL</name>
<dbReference type="Proteomes" id="UP000475862">
    <property type="component" value="Unassembled WGS sequence"/>
</dbReference>
<proteinExistence type="predicted"/>
<feature type="compositionally biased region" description="Acidic residues" evidence="1">
    <location>
        <begin position="60"/>
        <end position="83"/>
    </location>
</feature>
<evidence type="ECO:0000313" key="4">
    <source>
        <dbReference type="Proteomes" id="UP000475862"/>
    </source>
</evidence>
<keyword evidence="2" id="KW-0472">Membrane</keyword>
<protein>
    <submittedName>
        <fullName evidence="3">Uncharacterized protein</fullName>
    </submittedName>
</protein>
<gene>
    <name evidence="3" type="ORF">AGLY_014667</name>
</gene>
<dbReference type="AlphaFoldDB" id="A0A6G0T3Y6"/>
<accession>A0A6G0T3Y6</accession>
<reference evidence="3 4" key="1">
    <citation type="submission" date="2019-08" db="EMBL/GenBank/DDBJ databases">
        <title>The genome of the soybean aphid Biotype 1, its phylome, world population structure and adaptation to the North American continent.</title>
        <authorList>
            <person name="Giordano R."/>
            <person name="Donthu R.K."/>
            <person name="Hernandez A.G."/>
            <person name="Wright C.L."/>
            <person name="Zimin A.V."/>
        </authorList>
    </citation>
    <scope>NUCLEOTIDE SEQUENCE [LARGE SCALE GENOMIC DNA]</scope>
    <source>
        <tissue evidence="3">Whole aphids</tissue>
    </source>
</reference>
<keyword evidence="2" id="KW-1133">Transmembrane helix</keyword>
<comment type="caution">
    <text evidence="3">The sequence shown here is derived from an EMBL/GenBank/DDBJ whole genome shotgun (WGS) entry which is preliminary data.</text>
</comment>
<feature type="compositionally biased region" description="Basic and acidic residues" evidence="1">
    <location>
        <begin position="84"/>
        <end position="93"/>
    </location>
</feature>
<evidence type="ECO:0000256" key="2">
    <source>
        <dbReference type="SAM" id="Phobius"/>
    </source>
</evidence>
<feature type="region of interest" description="Disordered" evidence="1">
    <location>
        <begin position="60"/>
        <end position="93"/>
    </location>
</feature>
<dbReference type="EMBL" id="VYZN01000065">
    <property type="protein sequence ID" value="KAE9524617.1"/>
    <property type="molecule type" value="Genomic_DNA"/>
</dbReference>
<sequence>MDFFLRQSLFASIYTFTVDILNELKEMYPHLKDYIVFCGIIVEILCIVYIIASMRRPTEDETEEEQQQLIEEEEQQIEEDSIQEEDKKNDEHKTDLVDLRVSDELLISGTIDYGDFCKSEEFKHNISGELVKSHDDPLLGHMPPFFNLDITSLQVFSNIIANKFISRTIMVNMKYFNNIKTKLSARPRKEFNELLKQLKNQIHTPLQPNPTEGTTFDELTGTTYFSINIGEQFNLADCVILQMKEFQINVTLMANNIQEYKLDISTPKPLRIIKITPEMISYFNQLNFSEKEDLINRITRIIRTSLESSLTKIVKNGPMVVGVKKVYKIQFTS</sequence>
<feature type="transmembrane region" description="Helical" evidence="2">
    <location>
        <begin position="34"/>
        <end position="52"/>
    </location>
</feature>
<organism evidence="3 4">
    <name type="scientific">Aphis glycines</name>
    <name type="common">Soybean aphid</name>
    <dbReference type="NCBI Taxonomy" id="307491"/>
    <lineage>
        <taxon>Eukaryota</taxon>
        <taxon>Metazoa</taxon>
        <taxon>Ecdysozoa</taxon>
        <taxon>Arthropoda</taxon>
        <taxon>Hexapoda</taxon>
        <taxon>Insecta</taxon>
        <taxon>Pterygota</taxon>
        <taxon>Neoptera</taxon>
        <taxon>Paraneoptera</taxon>
        <taxon>Hemiptera</taxon>
        <taxon>Sternorrhyncha</taxon>
        <taxon>Aphidomorpha</taxon>
        <taxon>Aphidoidea</taxon>
        <taxon>Aphididae</taxon>
        <taxon>Aphidini</taxon>
        <taxon>Aphis</taxon>
        <taxon>Aphis</taxon>
    </lineage>
</organism>
<keyword evidence="2" id="KW-0812">Transmembrane</keyword>
<evidence type="ECO:0000256" key="1">
    <source>
        <dbReference type="SAM" id="MobiDB-lite"/>
    </source>
</evidence>
<keyword evidence="4" id="KW-1185">Reference proteome</keyword>
<evidence type="ECO:0000313" key="3">
    <source>
        <dbReference type="EMBL" id="KAE9524617.1"/>
    </source>
</evidence>